<evidence type="ECO:0000256" key="14">
    <source>
        <dbReference type="ARBA" id="ARBA00049255"/>
    </source>
</evidence>
<evidence type="ECO:0000256" key="1">
    <source>
        <dbReference type="ARBA" id="ARBA00004496"/>
    </source>
</evidence>
<dbReference type="InterPro" id="IPR004532">
    <property type="entry name" value="Phe-tRNA-ligase_IIc_bsu_bact"/>
</dbReference>
<keyword evidence="10 15" id="KW-0460">Magnesium</keyword>
<dbReference type="CDD" id="cd00769">
    <property type="entry name" value="PheRS_beta_core"/>
    <property type="match status" value="1"/>
</dbReference>
<dbReference type="InterPro" id="IPR045060">
    <property type="entry name" value="Phe-tRNA-ligase_IIc_bsu"/>
</dbReference>
<dbReference type="SMART" id="SM00874">
    <property type="entry name" value="B5"/>
    <property type="match status" value="1"/>
</dbReference>
<evidence type="ECO:0000313" key="20">
    <source>
        <dbReference type="EMBL" id="SCM02339.1"/>
    </source>
</evidence>
<protein>
    <recommendedName>
        <fullName evidence="15">Phenylalanine--tRNA ligase beta subunit</fullName>
        <ecNumber evidence="15">6.1.1.20</ecNumber>
    </recommendedName>
    <alternativeName>
        <fullName evidence="15">Phenylalanyl-tRNA synthetase beta subunit</fullName>
        <shortName evidence="15">PheRS</shortName>
    </alternativeName>
</protein>
<dbReference type="Gene3D" id="3.30.930.10">
    <property type="entry name" value="Bira Bifunctional Protein, Domain 2"/>
    <property type="match status" value="1"/>
</dbReference>
<dbReference type="GO" id="GO:0006432">
    <property type="term" value="P:phenylalanyl-tRNA aminoacylation"/>
    <property type="evidence" value="ECO:0007669"/>
    <property type="project" value="UniProtKB-UniRule"/>
</dbReference>
<dbReference type="InterPro" id="IPR005121">
    <property type="entry name" value="Fdx_antiC-bd"/>
</dbReference>
<dbReference type="Pfam" id="PF01588">
    <property type="entry name" value="tRNA_bind"/>
    <property type="match status" value="1"/>
</dbReference>
<dbReference type="Pfam" id="PF03484">
    <property type="entry name" value="B5"/>
    <property type="match status" value="1"/>
</dbReference>
<evidence type="ECO:0000259" key="18">
    <source>
        <dbReference type="PROSITE" id="PS51447"/>
    </source>
</evidence>
<dbReference type="InterPro" id="IPR041616">
    <property type="entry name" value="PheRS_beta_core"/>
</dbReference>
<dbReference type="GO" id="GO:0009328">
    <property type="term" value="C:phenylalanine-tRNA ligase complex"/>
    <property type="evidence" value="ECO:0007669"/>
    <property type="project" value="TreeGrafter"/>
</dbReference>
<dbReference type="GO" id="GO:0016740">
    <property type="term" value="F:transferase activity"/>
    <property type="evidence" value="ECO:0007669"/>
    <property type="project" value="UniProtKB-ARBA"/>
</dbReference>
<dbReference type="InterPro" id="IPR020825">
    <property type="entry name" value="Phe-tRNA_synthase-like_B3/B4"/>
</dbReference>
<dbReference type="FunFam" id="3.30.56.10:FF:000002">
    <property type="entry name" value="Phenylalanine--tRNA ligase beta subunit"/>
    <property type="match status" value="1"/>
</dbReference>
<keyword evidence="8 15" id="KW-0547">Nucleotide-binding</keyword>
<dbReference type="SMART" id="SM00873">
    <property type="entry name" value="B3_4"/>
    <property type="match status" value="1"/>
</dbReference>
<evidence type="ECO:0000256" key="7">
    <source>
        <dbReference type="ARBA" id="ARBA00022723"/>
    </source>
</evidence>
<dbReference type="CDD" id="cd02796">
    <property type="entry name" value="tRNA_bind_bactPheRS"/>
    <property type="match status" value="1"/>
</dbReference>
<evidence type="ECO:0000256" key="2">
    <source>
        <dbReference type="ARBA" id="ARBA00008653"/>
    </source>
</evidence>
<feature type="binding site" evidence="15">
    <location>
        <position position="471"/>
    </location>
    <ligand>
        <name>Mg(2+)</name>
        <dbReference type="ChEBI" id="CHEBI:18420"/>
        <note>shared with alpha subunit</note>
    </ligand>
</feature>
<dbReference type="FunFam" id="2.40.50.140:FF:000045">
    <property type="entry name" value="Phenylalanine--tRNA ligase beta subunit"/>
    <property type="match status" value="1"/>
</dbReference>
<dbReference type="PANTHER" id="PTHR10947:SF0">
    <property type="entry name" value="PHENYLALANINE--TRNA LIGASE BETA SUBUNIT"/>
    <property type="match status" value="1"/>
</dbReference>
<evidence type="ECO:0000259" key="19">
    <source>
        <dbReference type="PROSITE" id="PS51483"/>
    </source>
</evidence>
<keyword evidence="11 16" id="KW-0694">RNA-binding</keyword>
<feature type="binding site" evidence="15">
    <location>
        <position position="472"/>
    </location>
    <ligand>
        <name>Mg(2+)</name>
        <dbReference type="ChEBI" id="CHEBI:18420"/>
        <note>shared with alpha subunit</note>
    </ligand>
</feature>
<dbReference type="SUPFAM" id="SSF50249">
    <property type="entry name" value="Nucleic acid-binding proteins"/>
    <property type="match status" value="1"/>
</dbReference>
<dbReference type="Pfam" id="PF03483">
    <property type="entry name" value="B3_4"/>
    <property type="match status" value="1"/>
</dbReference>
<sequence>MFVSYRWLQEYVDIKDVTAQELADKITKSGIEVEGVEVLNKGVKGVVVGHVLECEKHPEADKLSKCLIDIGEEEPVQIICGAPNIAKGLKVPVAKVGAVLPGNFKIKKAKLRGEASHGMVCSLQELGIDAKLVAKDYADGIFIFPSDVEVGADALEILNLHDEVLELGLTPNRADCLNMLGVAYEVAAIYGREVKLPAIDLQESAEKTSDYIAVSVEAKEENPLYIAKMVKNVKIGPSPMWMQTRLMAAGIRPISNVVDITNYILMEYGQPLHAFDYDKLGSKQIVVRLAKEGEKIQTLDDQERTLQAHHLVITNGNEAVGIAGVMGGANSEVTNGTVNVLIEAAYFTSQTVRRASKDLGLRSESSARFEKGIDPTRTFEAIQHAAALMVKYAGGEALEGVVEVDNLQVKEHTVSITVEKVNRVLGTDITASEMGTIFTNLKFPFTEVEGAFHINVPSRRPDITIAEDLVEEVGRLYGYDHIPVTLPKGTMTRGQLTEAQTKRRKVRRFLEGAGLYEAITYSLTSADQAKQYIVEPNEKTPVNLALPMSEERSQLRLSLVPQLLEAVSYNLARKNDSVALYEVGSIFLPTAEGELPKEEQHLAGVMTGLALHHAWQGEKKVVDFFVVKGVLEGLFDVLGVTNHITYTPAKREGMHPGRTADILLHGEVIGFIGQLHPEAQKQLDVKDTFVFELSLVKLFSAEVEETYYSTIPRFPSMTRDMAVVVAKDVKAGEMKKVIAEAGGELLKEVTLFDLYEGEKMEEGKKSLAFSMNYFDPERTLTDEEVTEAHNRVLAVVEERFGAELRK</sequence>
<feature type="domain" description="TRNA-binding" evidence="17">
    <location>
        <begin position="40"/>
        <end position="155"/>
    </location>
</feature>
<evidence type="ECO:0000256" key="9">
    <source>
        <dbReference type="ARBA" id="ARBA00022840"/>
    </source>
</evidence>
<dbReference type="Gene3D" id="2.40.50.140">
    <property type="entry name" value="Nucleic acid-binding proteins"/>
    <property type="match status" value="1"/>
</dbReference>
<evidence type="ECO:0000256" key="6">
    <source>
        <dbReference type="ARBA" id="ARBA00022598"/>
    </source>
</evidence>
<keyword evidence="4 15" id="KW-0963">Cytoplasm</keyword>
<evidence type="ECO:0000259" key="17">
    <source>
        <dbReference type="PROSITE" id="PS50886"/>
    </source>
</evidence>
<dbReference type="Pfam" id="PF03147">
    <property type="entry name" value="FDX-ACB"/>
    <property type="match status" value="1"/>
</dbReference>
<dbReference type="Gene3D" id="3.30.70.380">
    <property type="entry name" value="Ferrodoxin-fold anticodon-binding domain"/>
    <property type="match status" value="1"/>
</dbReference>
<dbReference type="Gene3D" id="3.50.40.10">
    <property type="entry name" value="Phenylalanyl-trna Synthetase, Chain B, domain 3"/>
    <property type="match status" value="1"/>
</dbReference>
<keyword evidence="5 16" id="KW-0820">tRNA-binding</keyword>
<dbReference type="EC" id="6.1.1.20" evidence="15"/>
<dbReference type="SUPFAM" id="SSF46955">
    <property type="entry name" value="Putative DNA-binding domain"/>
    <property type="match status" value="1"/>
</dbReference>
<dbReference type="FunFam" id="3.30.70.380:FF:000001">
    <property type="entry name" value="Phenylalanine--tRNA ligase beta subunit"/>
    <property type="match status" value="1"/>
</dbReference>
<dbReference type="EMBL" id="FMIK01000048">
    <property type="protein sequence ID" value="SCM02339.1"/>
    <property type="molecule type" value="Genomic_DNA"/>
</dbReference>
<dbReference type="InterPro" id="IPR002547">
    <property type="entry name" value="tRNA-bd_dom"/>
</dbReference>
<feature type="domain" description="B5" evidence="19">
    <location>
        <begin position="409"/>
        <end position="484"/>
    </location>
</feature>
<dbReference type="InterPro" id="IPR045864">
    <property type="entry name" value="aa-tRNA-synth_II/BPL/LPL"/>
</dbReference>
<dbReference type="RefSeq" id="WP_012095706.1">
    <property type="nucleotide sequence ID" value="NZ_CP024096.1"/>
</dbReference>
<dbReference type="GO" id="GO:0005524">
    <property type="term" value="F:ATP binding"/>
    <property type="evidence" value="ECO:0007669"/>
    <property type="project" value="UniProtKB-UniRule"/>
</dbReference>
<dbReference type="NCBIfam" id="TIGR00472">
    <property type="entry name" value="pheT_bact"/>
    <property type="match status" value="1"/>
</dbReference>
<evidence type="ECO:0000256" key="8">
    <source>
        <dbReference type="ARBA" id="ARBA00022741"/>
    </source>
</evidence>
<dbReference type="GO" id="GO:0000287">
    <property type="term" value="F:magnesium ion binding"/>
    <property type="evidence" value="ECO:0007669"/>
    <property type="project" value="UniProtKB-UniRule"/>
</dbReference>
<feature type="binding site" evidence="15">
    <location>
        <position position="468"/>
    </location>
    <ligand>
        <name>Mg(2+)</name>
        <dbReference type="ChEBI" id="CHEBI:18420"/>
        <note>shared with alpha subunit</note>
    </ligand>
</feature>
<comment type="similarity">
    <text evidence="2 15">Belongs to the phenylalanyl-tRNA synthetase beta subunit family. Type 1 subfamily.</text>
</comment>
<dbReference type="GO" id="GO:0004826">
    <property type="term" value="F:phenylalanine-tRNA ligase activity"/>
    <property type="evidence" value="ECO:0007669"/>
    <property type="project" value="UniProtKB-UniRule"/>
</dbReference>
<evidence type="ECO:0000256" key="11">
    <source>
        <dbReference type="ARBA" id="ARBA00022884"/>
    </source>
</evidence>
<comment type="subcellular location">
    <subcellularLocation>
        <location evidence="1 15">Cytoplasm</location>
    </subcellularLocation>
</comment>
<dbReference type="PROSITE" id="PS51447">
    <property type="entry name" value="FDX_ACB"/>
    <property type="match status" value="1"/>
</dbReference>
<reference evidence="20 21" key="1">
    <citation type="submission" date="2016-08" db="EMBL/GenBank/DDBJ databases">
        <authorList>
            <person name="Loux V."/>
            <person name="Rue O."/>
        </authorList>
    </citation>
    <scope>NUCLEOTIDE SEQUENCE [LARGE SCALE GENOMIC DNA]</scope>
    <source>
        <strain evidence="20 21">AFSSA_08CEB44bac</strain>
    </source>
</reference>
<evidence type="ECO:0000256" key="5">
    <source>
        <dbReference type="ARBA" id="ARBA00022555"/>
    </source>
</evidence>
<evidence type="ECO:0000256" key="10">
    <source>
        <dbReference type="ARBA" id="ARBA00022842"/>
    </source>
</evidence>
<comment type="caution">
    <text evidence="20">The sequence shown here is derived from an EMBL/GenBank/DDBJ whole genome shotgun (WGS) entry which is preliminary data.</text>
</comment>
<feature type="domain" description="FDX-ACB" evidence="18">
    <location>
        <begin position="712"/>
        <end position="805"/>
    </location>
</feature>
<keyword evidence="7 15" id="KW-0479">Metal-binding</keyword>
<dbReference type="PROSITE" id="PS51483">
    <property type="entry name" value="B5"/>
    <property type="match status" value="1"/>
</dbReference>
<dbReference type="InterPro" id="IPR005146">
    <property type="entry name" value="B3/B4_tRNA-bd"/>
</dbReference>
<dbReference type="SUPFAM" id="SSF55681">
    <property type="entry name" value="Class II aaRS and biotin synthetases"/>
    <property type="match status" value="1"/>
</dbReference>
<dbReference type="SUPFAM" id="SSF56037">
    <property type="entry name" value="PheT/TilS domain"/>
    <property type="match status" value="1"/>
</dbReference>
<evidence type="ECO:0000256" key="12">
    <source>
        <dbReference type="ARBA" id="ARBA00022917"/>
    </source>
</evidence>
<organism evidence="20 21">
    <name type="scientific">Bacillus cytotoxicus</name>
    <dbReference type="NCBI Taxonomy" id="580165"/>
    <lineage>
        <taxon>Bacteria</taxon>
        <taxon>Bacillati</taxon>
        <taxon>Bacillota</taxon>
        <taxon>Bacilli</taxon>
        <taxon>Bacillales</taxon>
        <taxon>Bacillaceae</taxon>
        <taxon>Bacillus</taxon>
        <taxon>Bacillus cereus group</taxon>
    </lineage>
</organism>
<dbReference type="InterPro" id="IPR033714">
    <property type="entry name" value="tRNA_bind_bactPheRS"/>
</dbReference>
<dbReference type="HAMAP" id="MF_00283">
    <property type="entry name" value="Phe_tRNA_synth_beta1"/>
    <property type="match status" value="1"/>
</dbReference>
<dbReference type="FunFam" id="3.30.930.10:FF:000022">
    <property type="entry name" value="Phenylalanine--tRNA ligase beta subunit"/>
    <property type="match status" value="1"/>
</dbReference>
<keyword evidence="13 15" id="KW-0030">Aminoacyl-tRNA synthetase</keyword>
<dbReference type="GeneID" id="33898493"/>
<name>A0AAX2CLC0_9BACI</name>
<dbReference type="InterPro" id="IPR009061">
    <property type="entry name" value="DNA-bd_dom_put_sf"/>
</dbReference>
<evidence type="ECO:0000256" key="15">
    <source>
        <dbReference type="HAMAP-Rule" id="MF_00283"/>
    </source>
</evidence>
<dbReference type="InterPro" id="IPR036690">
    <property type="entry name" value="Fdx_antiC-bd_sf"/>
</dbReference>
<dbReference type="SUPFAM" id="SSF54991">
    <property type="entry name" value="Anticodon-binding domain of PheRS"/>
    <property type="match status" value="1"/>
</dbReference>
<evidence type="ECO:0000313" key="21">
    <source>
        <dbReference type="Proteomes" id="UP000242164"/>
    </source>
</evidence>
<dbReference type="Pfam" id="PF17759">
    <property type="entry name" value="tRNA_synthFbeta"/>
    <property type="match status" value="1"/>
</dbReference>
<gene>
    <name evidence="15" type="primary">pheT</name>
    <name evidence="20" type="ORF">BCB44BAC_03658</name>
</gene>
<dbReference type="FunFam" id="3.50.40.10:FF:000001">
    <property type="entry name" value="Phenylalanine--tRNA ligase beta subunit"/>
    <property type="match status" value="1"/>
</dbReference>
<dbReference type="SMART" id="SM00896">
    <property type="entry name" value="FDX-ACB"/>
    <property type="match status" value="1"/>
</dbReference>
<evidence type="ECO:0000256" key="3">
    <source>
        <dbReference type="ARBA" id="ARBA00011209"/>
    </source>
</evidence>
<dbReference type="NCBIfam" id="NF045760">
    <property type="entry name" value="YtpR"/>
    <property type="match status" value="1"/>
</dbReference>
<evidence type="ECO:0000256" key="4">
    <source>
        <dbReference type="ARBA" id="ARBA00022490"/>
    </source>
</evidence>
<dbReference type="Proteomes" id="UP000242164">
    <property type="component" value="Unassembled WGS sequence"/>
</dbReference>
<dbReference type="GO" id="GO:0140096">
    <property type="term" value="F:catalytic activity, acting on a protein"/>
    <property type="evidence" value="ECO:0007669"/>
    <property type="project" value="UniProtKB-ARBA"/>
</dbReference>
<dbReference type="PANTHER" id="PTHR10947">
    <property type="entry name" value="PHENYLALANYL-TRNA SYNTHETASE BETA CHAIN AND LEUCINE-RICH REPEAT-CONTAINING PROTEIN 47"/>
    <property type="match status" value="1"/>
</dbReference>
<keyword evidence="12 15" id="KW-0648">Protein biosynthesis</keyword>
<dbReference type="Gene3D" id="3.30.56.10">
    <property type="match status" value="2"/>
</dbReference>
<accession>A0AAX2CLC0</accession>
<keyword evidence="6 15" id="KW-0436">Ligase</keyword>
<keyword evidence="9 15" id="KW-0067">ATP-binding</keyword>
<comment type="catalytic activity">
    <reaction evidence="14 15">
        <text>tRNA(Phe) + L-phenylalanine + ATP = L-phenylalanyl-tRNA(Phe) + AMP + diphosphate + H(+)</text>
        <dbReference type="Rhea" id="RHEA:19413"/>
        <dbReference type="Rhea" id="RHEA-COMP:9668"/>
        <dbReference type="Rhea" id="RHEA-COMP:9699"/>
        <dbReference type="ChEBI" id="CHEBI:15378"/>
        <dbReference type="ChEBI" id="CHEBI:30616"/>
        <dbReference type="ChEBI" id="CHEBI:33019"/>
        <dbReference type="ChEBI" id="CHEBI:58095"/>
        <dbReference type="ChEBI" id="CHEBI:78442"/>
        <dbReference type="ChEBI" id="CHEBI:78531"/>
        <dbReference type="ChEBI" id="CHEBI:456215"/>
        <dbReference type="EC" id="6.1.1.20"/>
    </reaction>
</comment>
<comment type="subunit">
    <text evidence="3 15">Tetramer of two alpha and two beta subunits.</text>
</comment>
<evidence type="ECO:0000256" key="13">
    <source>
        <dbReference type="ARBA" id="ARBA00023146"/>
    </source>
</evidence>
<dbReference type="GO" id="GO:0000049">
    <property type="term" value="F:tRNA binding"/>
    <property type="evidence" value="ECO:0007669"/>
    <property type="project" value="UniProtKB-UniRule"/>
</dbReference>
<evidence type="ECO:0000256" key="16">
    <source>
        <dbReference type="PROSITE-ProRule" id="PRU00209"/>
    </source>
</evidence>
<dbReference type="InterPro" id="IPR005147">
    <property type="entry name" value="tRNA_synthase_B5-dom"/>
</dbReference>
<dbReference type="InterPro" id="IPR012340">
    <property type="entry name" value="NA-bd_OB-fold"/>
</dbReference>
<feature type="binding site" evidence="15">
    <location>
        <position position="462"/>
    </location>
    <ligand>
        <name>Mg(2+)</name>
        <dbReference type="ChEBI" id="CHEBI:18420"/>
        <note>shared with alpha subunit</note>
    </ligand>
</feature>
<proteinExistence type="inferred from homology"/>
<dbReference type="AlphaFoldDB" id="A0AAX2CLC0"/>
<dbReference type="PROSITE" id="PS50886">
    <property type="entry name" value="TRBD"/>
    <property type="match status" value="1"/>
</dbReference>
<comment type="cofactor">
    <cofactor evidence="15">
        <name>Mg(2+)</name>
        <dbReference type="ChEBI" id="CHEBI:18420"/>
    </cofactor>
    <text evidence="15">Binds 2 magnesium ions per tetramer.</text>
</comment>